<evidence type="ECO:0000256" key="3">
    <source>
        <dbReference type="ARBA" id="ARBA00022837"/>
    </source>
</evidence>
<dbReference type="STRING" id="1213859.L2G7Q7"/>
<evidence type="ECO:0000259" key="4">
    <source>
        <dbReference type="PROSITE" id="PS50222"/>
    </source>
</evidence>
<dbReference type="InterPro" id="IPR050230">
    <property type="entry name" value="CALM/Myosin/TropC-like"/>
</dbReference>
<protein>
    <recommendedName>
        <fullName evidence="1">Calmodulin</fullName>
    </recommendedName>
</protein>
<feature type="domain" description="EF-hand" evidence="4">
    <location>
        <begin position="45"/>
        <end position="80"/>
    </location>
</feature>
<evidence type="ECO:0000256" key="1">
    <source>
        <dbReference type="ARBA" id="ARBA00020786"/>
    </source>
</evidence>
<evidence type="ECO:0000313" key="5">
    <source>
        <dbReference type="EMBL" id="ELA34311.1"/>
    </source>
</evidence>
<dbReference type="SMART" id="SM00054">
    <property type="entry name" value="EFh"/>
    <property type="match status" value="3"/>
</dbReference>
<dbReference type="Pfam" id="PF13499">
    <property type="entry name" value="EF-hand_7"/>
    <property type="match status" value="1"/>
</dbReference>
<keyword evidence="2" id="KW-0677">Repeat</keyword>
<reference evidence="5" key="1">
    <citation type="submission" date="2012-08" db="EMBL/GenBank/DDBJ databases">
        <title>Genome analysis of Colletotrichum orbiculare and Colletotrichum fructicola.</title>
        <authorList>
            <person name="Gan P.H.P."/>
            <person name="Ikeda K."/>
            <person name="Irieda H."/>
            <person name="Narusaka M."/>
            <person name="O'Connell R.J."/>
            <person name="Narusaka Y."/>
            <person name="Takano Y."/>
            <person name="Kubo Y."/>
            <person name="Shirasu K."/>
        </authorList>
    </citation>
    <scope>NUCLEOTIDE SEQUENCE</scope>
    <source>
        <strain evidence="5">Nara gc5</strain>
    </source>
</reference>
<dbReference type="PANTHER" id="PTHR23048:SF0">
    <property type="entry name" value="CALMODULIN LIKE 3"/>
    <property type="match status" value="1"/>
</dbReference>
<dbReference type="AlphaFoldDB" id="L2G7Q7"/>
<gene>
    <name evidence="5" type="ORF">CGGC5_5915</name>
</gene>
<evidence type="ECO:0000256" key="2">
    <source>
        <dbReference type="ARBA" id="ARBA00022737"/>
    </source>
</evidence>
<feature type="domain" description="EF-hand" evidence="4">
    <location>
        <begin position="8"/>
        <end position="43"/>
    </location>
</feature>
<dbReference type="GO" id="GO:0016460">
    <property type="term" value="C:myosin II complex"/>
    <property type="evidence" value="ECO:0007669"/>
    <property type="project" value="TreeGrafter"/>
</dbReference>
<dbReference type="InterPro" id="IPR011992">
    <property type="entry name" value="EF-hand-dom_pair"/>
</dbReference>
<dbReference type="PANTHER" id="PTHR23048">
    <property type="entry name" value="MYOSIN LIGHT CHAIN 1, 3"/>
    <property type="match status" value="1"/>
</dbReference>
<sequence>MRSLGLNPSDTELTDMVNEVDADNNGTIDFNEFLNLMAVKVQVGDAEEELKNAFKVFDRDGSGTISAEELRHVLKSLGENMTNAEIDEMIQMADKNGDGTIDYDEFASIMMKD</sequence>
<accession>L2G7Q7</accession>
<dbReference type="SUPFAM" id="SSF47473">
    <property type="entry name" value="EF-hand"/>
    <property type="match status" value="1"/>
</dbReference>
<dbReference type="Pfam" id="PF13833">
    <property type="entry name" value="EF-hand_8"/>
    <property type="match status" value="1"/>
</dbReference>
<dbReference type="PROSITE" id="PS50222">
    <property type="entry name" value="EF_HAND_2"/>
    <property type="match status" value="3"/>
</dbReference>
<organism evidence="5">
    <name type="scientific">Colletotrichum fructicola (strain Nara gc5)</name>
    <name type="common">Anthracnose fungus</name>
    <name type="synonym">Colletotrichum gloeosporioides (strain Nara gc5)</name>
    <dbReference type="NCBI Taxonomy" id="1213859"/>
    <lineage>
        <taxon>Eukaryota</taxon>
        <taxon>Fungi</taxon>
        <taxon>Dikarya</taxon>
        <taxon>Ascomycota</taxon>
        <taxon>Pezizomycotina</taxon>
        <taxon>Sordariomycetes</taxon>
        <taxon>Hypocreomycetidae</taxon>
        <taxon>Glomerellales</taxon>
        <taxon>Glomerellaceae</taxon>
        <taxon>Colletotrichum</taxon>
        <taxon>Colletotrichum gloeosporioides species complex</taxon>
    </lineage>
</organism>
<dbReference type="PROSITE" id="PS00018">
    <property type="entry name" value="EF_HAND_1"/>
    <property type="match status" value="3"/>
</dbReference>
<dbReference type="InterPro" id="IPR002048">
    <property type="entry name" value="EF_hand_dom"/>
</dbReference>
<dbReference type="InterPro" id="IPR018247">
    <property type="entry name" value="EF_Hand_1_Ca_BS"/>
</dbReference>
<dbReference type="GO" id="GO:0005509">
    <property type="term" value="F:calcium ion binding"/>
    <property type="evidence" value="ECO:0007669"/>
    <property type="project" value="InterPro"/>
</dbReference>
<dbReference type="FunFam" id="1.10.238.10:FF:000001">
    <property type="entry name" value="Calmodulin 1"/>
    <property type="match status" value="1"/>
</dbReference>
<proteinExistence type="predicted"/>
<dbReference type="CDD" id="cd00051">
    <property type="entry name" value="EFh"/>
    <property type="match status" value="2"/>
</dbReference>
<name>L2G7Q7_COLFN</name>
<dbReference type="EMBL" id="KB020624">
    <property type="protein sequence ID" value="ELA34311.1"/>
    <property type="molecule type" value="Genomic_DNA"/>
</dbReference>
<dbReference type="Gene3D" id="1.10.238.10">
    <property type="entry name" value="EF-hand"/>
    <property type="match status" value="3"/>
</dbReference>
<dbReference type="HOGENOM" id="CLU_061288_22_1_1"/>
<keyword evidence="3" id="KW-0106">Calcium</keyword>
<feature type="domain" description="EF-hand" evidence="4">
    <location>
        <begin position="81"/>
        <end position="113"/>
    </location>
</feature>